<dbReference type="GO" id="GO:0005634">
    <property type="term" value="C:nucleus"/>
    <property type="evidence" value="ECO:0007669"/>
    <property type="project" value="UniProtKB-SubCell"/>
</dbReference>
<dbReference type="EMBL" id="CCYA01000240">
    <property type="protein sequence ID" value="CEH14322.1"/>
    <property type="molecule type" value="Genomic_DNA"/>
</dbReference>
<feature type="compositionally biased region" description="Acidic residues" evidence="10">
    <location>
        <begin position="511"/>
        <end position="525"/>
    </location>
</feature>
<feature type="domain" description="Zinc-finger" evidence="11">
    <location>
        <begin position="576"/>
        <end position="653"/>
    </location>
</feature>
<dbReference type="Proteomes" id="UP000054845">
    <property type="component" value="Unassembled WGS sequence"/>
</dbReference>
<dbReference type="GO" id="GO:0003677">
    <property type="term" value="F:DNA binding"/>
    <property type="evidence" value="ECO:0007669"/>
    <property type="project" value="InterPro"/>
</dbReference>
<dbReference type="AlphaFoldDB" id="A0A0N7L9P0"/>
<feature type="compositionally biased region" description="Acidic residues" evidence="10">
    <location>
        <begin position="853"/>
        <end position="865"/>
    </location>
</feature>
<feature type="compositionally biased region" description="Low complexity" evidence="10">
    <location>
        <begin position="1137"/>
        <end position="1162"/>
    </location>
</feature>
<keyword evidence="12" id="KW-0862">Zinc</keyword>
<keyword evidence="7" id="KW-0805">Transcription regulation</keyword>
<dbReference type="Pfam" id="PF10497">
    <property type="entry name" value="zf-4CXXC_R1"/>
    <property type="match status" value="1"/>
</dbReference>
<keyword evidence="4" id="KW-1017">Isopeptide bond</keyword>
<feature type="compositionally biased region" description="Acidic residues" evidence="10">
    <location>
        <begin position="346"/>
        <end position="359"/>
    </location>
</feature>
<name>A0A0N7L9P0_9BASI</name>
<feature type="region of interest" description="Disordered" evidence="10">
    <location>
        <begin position="725"/>
        <end position="746"/>
    </location>
</feature>
<feature type="compositionally biased region" description="Pro residues" evidence="10">
    <location>
        <begin position="1117"/>
        <end position="1129"/>
    </location>
</feature>
<organism evidence="12 13">
    <name type="scientific">Ceraceosorus bombacis</name>
    <dbReference type="NCBI Taxonomy" id="401625"/>
    <lineage>
        <taxon>Eukaryota</taxon>
        <taxon>Fungi</taxon>
        <taxon>Dikarya</taxon>
        <taxon>Basidiomycota</taxon>
        <taxon>Ustilaginomycotina</taxon>
        <taxon>Exobasidiomycetes</taxon>
        <taxon>Ceraceosorales</taxon>
        <taxon>Ceraceosoraceae</taxon>
        <taxon>Ceraceosorus</taxon>
    </lineage>
</organism>
<feature type="region of interest" description="Disordered" evidence="10">
    <location>
        <begin position="1"/>
        <end position="33"/>
    </location>
</feature>
<evidence type="ECO:0000256" key="3">
    <source>
        <dbReference type="ARBA" id="ARBA00022490"/>
    </source>
</evidence>
<evidence type="ECO:0000256" key="6">
    <source>
        <dbReference type="ARBA" id="ARBA00022843"/>
    </source>
</evidence>
<evidence type="ECO:0000313" key="12">
    <source>
        <dbReference type="EMBL" id="CEH14322.1"/>
    </source>
</evidence>
<feature type="compositionally biased region" description="Basic residues" evidence="10">
    <location>
        <begin position="427"/>
        <end position="439"/>
    </location>
</feature>
<feature type="compositionally biased region" description="Basic and acidic residues" evidence="10">
    <location>
        <begin position="144"/>
        <end position="154"/>
    </location>
</feature>
<dbReference type="GO" id="GO:0008270">
    <property type="term" value="F:zinc ion binding"/>
    <property type="evidence" value="ECO:0007669"/>
    <property type="project" value="UniProtKB-KW"/>
</dbReference>
<accession>A0A0N7L9P0</accession>
<feature type="region of interest" description="Disordered" evidence="10">
    <location>
        <begin position="503"/>
        <end position="567"/>
    </location>
</feature>
<comment type="subcellular location">
    <subcellularLocation>
        <location evidence="2">Cytoplasm</location>
    </subcellularLocation>
    <subcellularLocation>
        <location evidence="1">Nucleus</location>
    </subcellularLocation>
</comment>
<evidence type="ECO:0000256" key="2">
    <source>
        <dbReference type="ARBA" id="ARBA00004496"/>
    </source>
</evidence>
<dbReference type="SMART" id="SM00384">
    <property type="entry name" value="AT_hook"/>
    <property type="match status" value="2"/>
</dbReference>
<dbReference type="PANTHER" id="PTHR31169:SF8">
    <property type="entry name" value="ZINC-FINGER DOMAIN OF MONOAMINE-OXIDASE A REPRESSOR R1 PROTEIN"/>
    <property type="match status" value="1"/>
</dbReference>
<evidence type="ECO:0000256" key="4">
    <source>
        <dbReference type="ARBA" id="ARBA00022499"/>
    </source>
</evidence>
<keyword evidence="12" id="KW-0479">Metal-binding</keyword>
<feature type="compositionally biased region" description="Basic and acidic residues" evidence="10">
    <location>
        <begin position="93"/>
        <end position="107"/>
    </location>
</feature>
<dbReference type="PANTHER" id="PTHR31169">
    <property type="entry name" value="OS05G0300700 PROTEIN"/>
    <property type="match status" value="1"/>
</dbReference>
<evidence type="ECO:0000313" key="13">
    <source>
        <dbReference type="Proteomes" id="UP000054845"/>
    </source>
</evidence>
<feature type="compositionally biased region" description="Basic and acidic residues" evidence="10">
    <location>
        <begin position="259"/>
        <end position="334"/>
    </location>
</feature>
<feature type="compositionally biased region" description="Low complexity" evidence="10">
    <location>
        <begin position="965"/>
        <end position="979"/>
    </location>
</feature>
<feature type="compositionally biased region" description="Polar residues" evidence="10">
    <location>
        <begin position="1163"/>
        <end position="1172"/>
    </location>
</feature>
<dbReference type="OrthoDB" id="298344at2759"/>
<sequence length="1219" mass="131487">MGPASVKASRRARERSVRPKLPPQHIVISDSSDVEEAVALEGRGSSSASESEDGFEVIVRSRSTASLLSNNSLRRGKARALELPLEVSDSGEETDHTVDAQDEDRAKGGVSADDADSWEPETPTPPPSITSRTDRGLGSPSRGESVDHVDERAPSHASGSQRRLSPMSSHPFLNGGGGSRSSAGSGHSESDASMNTPERLSQAGGLPSAHHESLAMSLEPQEEKRRHAKDQEATILEANAETSRRAAEREAEDLAAAARAEEERLAAEAEAARRGAEAEAGRRAAEEEAQRKAEEEERLAAEAEAARRGAEAEAARRAAEEEAQRKAEEEERAMLENLQMLLQSNENDDDSAAGTDDESYEARRLRKLKANEEILAQLGLGGGGSKGLIEGQERSFLAESESAAPEGEDFDEAAGDMSTSEAIERRGRGRPAKASRAPRHGSTWANHAGKRTLKLAEDGTTTSLPLKGTSHEVAYVDLPALRSRQRLGFLFCIDDVRVRAPTPELVSESESSQESEAEDFIEEALPEASETPAKRGRGRPPKDKSAQPQKAAKPEKNVKPKRAVNVGDTWDGSLDMSEWTSCHQCRRKVSHTKARECTNKEEDRRCPMKFCFACMQIRYGVDQVSLKAADEFICPRCQGFCNCSLCLRKRGLEDLLAQQSGGRATSLSTMIGHHASVHHFLVALIGRELFGSPGLAKNQGMKGPKAAIAARVARAARDAKALSAKAIDPAAPPAKHSPESQGGRQDLKRAMLTYGKRDAVTTPDAKGDRSISAGAVSLTGRKLRRAEGSPSIAEQAADLFAEVDHDGKRVTIHHFKSPEGKWRQLYIRLLPLKAHLQALLRAEEEMDKQGEFESSDEDAPAEDAAAEPQRQGSGKSSKTKRGESSIHISSALITSKAKAKAQPRARPVEERNVWVKGAADVSDADTDLSDVISKNEAPAPSTKATSRKRKRSAIEDEDSDLSSAPSEPTQTRTSPQQSTLQFKVATAKAPSQPVLAADVPRFLPSPESVSSPSLFDSATGHHERFMPHPPAMHCRPPALDGLSFHDPLLGNAVSTFGNELPPPHVMQSGHQIGQIAPSYMEGPPPYLGYAEQLSSFYPRSFSRPPMPPSRRSNDLPLPLPPLPPVPPGSLPHELHPTTHASSPAFSSSVLPALSAPAHSHSAMQQPSPFQQHRQMRNEETLSPASFFPPPPPLTNPEPSHPSSSSSNGWFPRTTRSRGL</sequence>
<feature type="compositionally biased region" description="Pro residues" evidence="10">
    <location>
        <begin position="1186"/>
        <end position="1199"/>
    </location>
</feature>
<dbReference type="STRING" id="401625.A0A0N7L9P0"/>
<reference evidence="12 13" key="1">
    <citation type="submission" date="2014-09" db="EMBL/GenBank/DDBJ databases">
        <authorList>
            <person name="Magalhaes I.L.F."/>
            <person name="Oliveira U."/>
            <person name="Santos F.R."/>
            <person name="Vidigal T.H.D.A."/>
            <person name="Brescovit A.D."/>
            <person name="Santos A.J."/>
        </authorList>
    </citation>
    <scope>NUCLEOTIDE SEQUENCE [LARGE SCALE GENOMIC DNA]</scope>
</reference>
<dbReference type="GO" id="GO:0005737">
    <property type="term" value="C:cytoplasm"/>
    <property type="evidence" value="ECO:0007669"/>
    <property type="project" value="UniProtKB-SubCell"/>
</dbReference>
<evidence type="ECO:0000256" key="9">
    <source>
        <dbReference type="ARBA" id="ARBA00023242"/>
    </source>
</evidence>
<dbReference type="InterPro" id="IPR017956">
    <property type="entry name" value="AT_hook_DNA-bd_motif"/>
</dbReference>
<keyword evidence="8" id="KW-0804">Transcription</keyword>
<feature type="compositionally biased region" description="Polar residues" evidence="10">
    <location>
        <begin position="157"/>
        <end position="168"/>
    </location>
</feature>
<evidence type="ECO:0000256" key="1">
    <source>
        <dbReference type="ARBA" id="ARBA00004123"/>
    </source>
</evidence>
<evidence type="ECO:0000256" key="5">
    <source>
        <dbReference type="ARBA" id="ARBA00022553"/>
    </source>
</evidence>
<proteinExistence type="predicted"/>
<keyword evidence="12" id="KW-0863">Zinc-finger</keyword>
<dbReference type="InterPro" id="IPR018866">
    <property type="entry name" value="Znf-4CXXC_R1"/>
</dbReference>
<feature type="region of interest" description="Disordered" evidence="10">
    <location>
        <begin position="845"/>
        <end position="991"/>
    </location>
</feature>
<protein>
    <submittedName>
        <fullName evidence="12">ZINC-FINGER DOMAIN OF MONOAMINE-OXIDASE A REPRESSOR R1 PROTEIN</fullName>
    </submittedName>
</protein>
<evidence type="ECO:0000256" key="7">
    <source>
        <dbReference type="ARBA" id="ARBA00023015"/>
    </source>
</evidence>
<evidence type="ECO:0000256" key="8">
    <source>
        <dbReference type="ARBA" id="ARBA00023163"/>
    </source>
</evidence>
<feature type="compositionally biased region" description="Basic and acidic residues" evidence="10">
    <location>
        <begin position="221"/>
        <end position="232"/>
    </location>
</feature>
<keyword evidence="9" id="KW-0539">Nucleus</keyword>
<feature type="region of interest" description="Disordered" evidence="10">
    <location>
        <begin position="398"/>
        <end position="448"/>
    </location>
</feature>
<keyword evidence="5" id="KW-0597">Phosphoprotein</keyword>
<evidence type="ECO:0000256" key="10">
    <source>
        <dbReference type="SAM" id="MobiDB-lite"/>
    </source>
</evidence>
<keyword evidence="13" id="KW-1185">Reference proteome</keyword>
<dbReference type="GO" id="GO:0006355">
    <property type="term" value="P:regulation of DNA-templated transcription"/>
    <property type="evidence" value="ECO:0007669"/>
    <property type="project" value="InterPro"/>
</dbReference>
<feature type="region of interest" description="Disordered" evidence="10">
    <location>
        <begin position="81"/>
        <end position="360"/>
    </location>
</feature>
<keyword evidence="6" id="KW-0832">Ubl conjugation</keyword>
<dbReference type="InterPro" id="IPR040221">
    <property type="entry name" value="CDCA7/CDA7L"/>
</dbReference>
<feature type="region of interest" description="Disordered" evidence="10">
    <location>
        <begin position="1100"/>
        <end position="1219"/>
    </location>
</feature>
<keyword evidence="3" id="KW-0963">Cytoplasm</keyword>
<evidence type="ECO:0000259" key="11">
    <source>
        <dbReference type="Pfam" id="PF10497"/>
    </source>
</evidence>